<keyword evidence="2" id="KW-1133">Transmembrane helix</keyword>
<evidence type="ECO:0000256" key="2">
    <source>
        <dbReference type="SAM" id="Phobius"/>
    </source>
</evidence>
<organism evidence="3 4">
    <name type="scientific">Candidatus Nealsonbacteria bacterium CG23_combo_of_CG06-09_8_20_14_all_38_19</name>
    <dbReference type="NCBI Taxonomy" id="1974721"/>
    <lineage>
        <taxon>Bacteria</taxon>
        <taxon>Candidatus Nealsoniibacteriota</taxon>
    </lineage>
</organism>
<keyword evidence="1" id="KW-0175">Coiled coil</keyword>
<reference evidence="3 4" key="1">
    <citation type="submission" date="2017-09" db="EMBL/GenBank/DDBJ databases">
        <title>Depth-based differentiation of microbial function through sediment-hosted aquifers and enrichment of novel symbionts in the deep terrestrial subsurface.</title>
        <authorList>
            <person name="Probst A.J."/>
            <person name="Ladd B."/>
            <person name="Jarett J.K."/>
            <person name="Geller-Mcgrath D.E."/>
            <person name="Sieber C.M."/>
            <person name="Emerson J.B."/>
            <person name="Anantharaman K."/>
            <person name="Thomas B.C."/>
            <person name="Malmstrom R."/>
            <person name="Stieglmeier M."/>
            <person name="Klingl A."/>
            <person name="Woyke T."/>
            <person name="Ryan C.M."/>
            <person name="Banfield J.F."/>
        </authorList>
    </citation>
    <scope>NUCLEOTIDE SEQUENCE [LARGE SCALE GENOMIC DNA]</scope>
    <source>
        <strain evidence="3">CG23_combo_of_CG06-09_8_20_14_all_38_19</strain>
    </source>
</reference>
<evidence type="ECO:0000256" key="1">
    <source>
        <dbReference type="SAM" id="Coils"/>
    </source>
</evidence>
<feature type="coiled-coil region" evidence="1">
    <location>
        <begin position="35"/>
        <end position="79"/>
    </location>
</feature>
<keyword evidence="2" id="KW-0812">Transmembrane</keyword>
<feature type="transmembrane region" description="Helical" evidence="2">
    <location>
        <begin position="7"/>
        <end position="29"/>
    </location>
</feature>
<dbReference type="AlphaFoldDB" id="A0A2G9YX70"/>
<keyword evidence="2" id="KW-0472">Membrane</keyword>
<protein>
    <submittedName>
        <fullName evidence="3">Uncharacterized protein</fullName>
    </submittedName>
</protein>
<dbReference type="Proteomes" id="UP000230273">
    <property type="component" value="Unassembled WGS sequence"/>
</dbReference>
<name>A0A2G9YX70_9BACT</name>
<dbReference type="EMBL" id="PCRP01000019">
    <property type="protein sequence ID" value="PIP23810.1"/>
    <property type="molecule type" value="Genomic_DNA"/>
</dbReference>
<sequence>MVNLSKINWLTIVLVIAICIAGIFVYQWWQVKGELARQIGQNENLMKQVDELQKEIKQLKTAEKKITEETAEWKTYRNEKQGFEIKLPLVGEWDYDIRIDRINEGEIPAFDALFRTSGEKSYLDFSIRINLFSEVTPLLIPSGLFCSKSQETQMWNNKISQEIHSTYDSKIRVDKSTCDPSLDKYLLDEHTIISRLCLSKDLKVYDAKLGRNGEYFFYCTGEEPLYYFSLRCKGEIWTGKEGRDKCAELFNQIISTFTFIEKN</sequence>
<evidence type="ECO:0000313" key="4">
    <source>
        <dbReference type="Proteomes" id="UP000230273"/>
    </source>
</evidence>
<evidence type="ECO:0000313" key="3">
    <source>
        <dbReference type="EMBL" id="PIP23810.1"/>
    </source>
</evidence>
<accession>A0A2G9YX70</accession>
<gene>
    <name evidence="3" type="ORF">COX36_01295</name>
</gene>
<proteinExistence type="predicted"/>
<comment type="caution">
    <text evidence="3">The sequence shown here is derived from an EMBL/GenBank/DDBJ whole genome shotgun (WGS) entry which is preliminary data.</text>
</comment>